<feature type="transmembrane region" description="Helical" evidence="8">
    <location>
        <begin position="69"/>
        <end position="92"/>
    </location>
</feature>
<dbReference type="PROSITE" id="PS00211">
    <property type="entry name" value="ABC_TRANSPORTER_1"/>
    <property type="match status" value="1"/>
</dbReference>
<feature type="transmembrane region" description="Helical" evidence="8">
    <location>
        <begin position="173"/>
        <end position="194"/>
    </location>
</feature>
<keyword evidence="12" id="KW-1185">Reference proteome</keyword>
<feature type="transmembrane region" description="Helical" evidence="8">
    <location>
        <begin position="301"/>
        <end position="323"/>
    </location>
</feature>
<comment type="caution">
    <text evidence="11">The sequence shown here is derived from an EMBL/GenBank/DDBJ whole genome shotgun (WGS) entry which is preliminary data.</text>
</comment>
<evidence type="ECO:0000256" key="5">
    <source>
        <dbReference type="ARBA" id="ARBA00022840"/>
    </source>
</evidence>
<feature type="transmembrane region" description="Helical" evidence="8">
    <location>
        <begin position="262"/>
        <end position="281"/>
    </location>
</feature>
<keyword evidence="4" id="KW-0547">Nucleotide-binding</keyword>
<accession>A0A168R6P1</accession>
<evidence type="ECO:0000256" key="3">
    <source>
        <dbReference type="ARBA" id="ARBA00022692"/>
    </source>
</evidence>
<dbReference type="PANTHER" id="PTHR43394">
    <property type="entry name" value="ATP-DEPENDENT PERMEASE MDL1, MITOCHONDRIAL"/>
    <property type="match status" value="1"/>
</dbReference>
<dbReference type="AlphaFoldDB" id="A0A168R6P1"/>
<dbReference type="GO" id="GO:0016887">
    <property type="term" value="F:ATP hydrolysis activity"/>
    <property type="evidence" value="ECO:0007669"/>
    <property type="project" value="InterPro"/>
</dbReference>
<dbReference type="RefSeq" id="WP_063626366.1">
    <property type="nucleotide sequence ID" value="NZ_LVLH01000052.1"/>
</dbReference>
<dbReference type="InterPro" id="IPR017871">
    <property type="entry name" value="ABC_transporter-like_CS"/>
</dbReference>
<comment type="subcellular location">
    <subcellularLocation>
        <location evidence="1">Cell membrane</location>
        <topology evidence="1">Multi-pass membrane protein</topology>
    </subcellularLocation>
</comment>
<dbReference type="Gene3D" id="1.20.1560.10">
    <property type="entry name" value="ABC transporter type 1, transmembrane domain"/>
    <property type="match status" value="1"/>
</dbReference>
<dbReference type="Pfam" id="PF00005">
    <property type="entry name" value="ABC_tran"/>
    <property type="match status" value="1"/>
</dbReference>
<keyword evidence="6 8" id="KW-1133">Transmembrane helix</keyword>
<dbReference type="EMBL" id="LVLH01000052">
    <property type="protein sequence ID" value="OAB48651.1"/>
    <property type="molecule type" value="Genomic_DNA"/>
</dbReference>
<dbReference type="GO" id="GO:0005524">
    <property type="term" value="F:ATP binding"/>
    <property type="evidence" value="ECO:0007669"/>
    <property type="project" value="UniProtKB-KW"/>
</dbReference>
<evidence type="ECO:0000313" key="12">
    <source>
        <dbReference type="Proteomes" id="UP000076983"/>
    </source>
</evidence>
<dbReference type="InterPro" id="IPR036640">
    <property type="entry name" value="ABC1_TM_sf"/>
</dbReference>
<evidence type="ECO:0000313" key="11">
    <source>
        <dbReference type="EMBL" id="OAB48651.1"/>
    </source>
</evidence>
<name>A0A168R6P1_9BACT</name>
<organism evidence="11 12">
    <name type="scientific">Mycoplasmopsis gallinarum</name>
    <dbReference type="NCBI Taxonomy" id="29557"/>
    <lineage>
        <taxon>Bacteria</taxon>
        <taxon>Bacillati</taxon>
        <taxon>Mycoplasmatota</taxon>
        <taxon>Mycoplasmoidales</taxon>
        <taxon>Metamycoplasmataceae</taxon>
        <taxon>Mycoplasmopsis</taxon>
    </lineage>
</organism>
<dbReference type="SUPFAM" id="SSF52540">
    <property type="entry name" value="P-loop containing nucleoside triphosphate hydrolases"/>
    <property type="match status" value="1"/>
</dbReference>
<dbReference type="InterPro" id="IPR011527">
    <property type="entry name" value="ABC1_TM_dom"/>
</dbReference>
<dbReference type="InterPro" id="IPR027417">
    <property type="entry name" value="P-loop_NTPase"/>
</dbReference>
<proteinExistence type="inferred from homology"/>
<feature type="domain" description="ABC transporter" evidence="9">
    <location>
        <begin position="360"/>
        <end position="597"/>
    </location>
</feature>
<keyword evidence="7 8" id="KW-0472">Membrane</keyword>
<comment type="similarity">
    <text evidence="2">Belongs to the ABC transporter superfamily.</text>
</comment>
<dbReference type="SUPFAM" id="SSF90123">
    <property type="entry name" value="ABC transporter transmembrane region"/>
    <property type="match status" value="1"/>
</dbReference>
<dbReference type="STRING" id="29557.MGALLINA_06170"/>
<evidence type="ECO:0000256" key="6">
    <source>
        <dbReference type="ARBA" id="ARBA00022989"/>
    </source>
</evidence>
<keyword evidence="3 8" id="KW-0812">Transmembrane</keyword>
<gene>
    <name evidence="11" type="ORF">MGALLINA_06170</name>
</gene>
<dbReference type="PANTHER" id="PTHR43394:SF1">
    <property type="entry name" value="ATP-BINDING CASSETTE SUB-FAMILY B MEMBER 10, MITOCHONDRIAL"/>
    <property type="match status" value="1"/>
</dbReference>
<dbReference type="CDD" id="cd03254">
    <property type="entry name" value="ABCC_Glucan_exporter_like"/>
    <property type="match status" value="1"/>
</dbReference>
<protein>
    <submittedName>
        <fullName evidence="11">ABC-type multidrug/protein/lipid transport system, ATPase component</fullName>
    </submittedName>
</protein>
<sequence>MNTKNKVSTFTLFKSIFQFLDKEDRYFAIIGMIFASLSSAATIIGTYFTGKAITHFFLPTIGNPDSFDFNAFIIYSVEIGILFLLYAVFGFLQNKIFVNLSFKTAMRMRKISMEKLLKIPISYFDKQKTGDIISTLVNDINNFSNSVSMLMTQFFSGLTSIILTLIMMTFQSVVLMIVIVLLAILLFSVTIFMLKQARPALINLQNEFGNLNAYVEEMLTNAKVTQVLDRQESAQVKFNSIAHNIYSHALKGDFWQKIFDPWFIFSSNVIVLVTIVLGLVFKTNNWNVYGIDYTKVDYGMMVALISLIFGLTGNIQTILTGLFQVQLGVASATRVLKLTNLNVPVEQTVEIDINKIQGLIEFNNVSFKYNPDSAKYQIKNASFYAKPGQTIAIVGPTGAGKTTIINLLSKFYEYQEGQIKIDNIDLKTISKHDLRDIMAVVLQDSFLFNDTIFNNLKIAKPDATLEEVRHIAKMVSVDDIIMRMKDGYNTIVDNSDTSLSQGEKQLLAIARAILGNKKILVLDEATSNVDSNTEQIIQNTLQNVVMKNKTSIVIAHRLSTIKNADLILVVNDGKIIEKGNHRELMADKGYYWNLYTSQFN</sequence>
<dbReference type="CDD" id="cd18547">
    <property type="entry name" value="ABC_6TM_Tm288_like"/>
    <property type="match status" value="1"/>
</dbReference>
<evidence type="ECO:0000256" key="2">
    <source>
        <dbReference type="ARBA" id="ARBA00005417"/>
    </source>
</evidence>
<dbReference type="PROSITE" id="PS50893">
    <property type="entry name" value="ABC_TRANSPORTER_2"/>
    <property type="match status" value="1"/>
</dbReference>
<dbReference type="GO" id="GO:0005886">
    <property type="term" value="C:plasma membrane"/>
    <property type="evidence" value="ECO:0007669"/>
    <property type="project" value="UniProtKB-SubCell"/>
</dbReference>
<feature type="transmembrane region" description="Helical" evidence="8">
    <location>
        <begin position="26"/>
        <end position="49"/>
    </location>
</feature>
<dbReference type="Pfam" id="PF00664">
    <property type="entry name" value="ABC_membrane"/>
    <property type="match status" value="1"/>
</dbReference>
<evidence type="ECO:0000256" key="7">
    <source>
        <dbReference type="ARBA" id="ARBA00023136"/>
    </source>
</evidence>
<evidence type="ECO:0000256" key="8">
    <source>
        <dbReference type="SAM" id="Phobius"/>
    </source>
</evidence>
<dbReference type="PROSITE" id="PS50929">
    <property type="entry name" value="ABC_TM1F"/>
    <property type="match status" value="1"/>
</dbReference>
<evidence type="ECO:0000259" key="9">
    <source>
        <dbReference type="PROSITE" id="PS50893"/>
    </source>
</evidence>
<dbReference type="InterPro" id="IPR003593">
    <property type="entry name" value="AAA+_ATPase"/>
</dbReference>
<dbReference type="FunFam" id="3.40.50.300:FF:000218">
    <property type="entry name" value="Multidrug ABC transporter ATP-binding protein"/>
    <property type="match status" value="1"/>
</dbReference>
<dbReference type="InterPro" id="IPR039421">
    <property type="entry name" value="Type_1_exporter"/>
</dbReference>
<evidence type="ECO:0000259" key="10">
    <source>
        <dbReference type="PROSITE" id="PS50929"/>
    </source>
</evidence>
<dbReference type="GO" id="GO:0015421">
    <property type="term" value="F:ABC-type oligopeptide transporter activity"/>
    <property type="evidence" value="ECO:0007669"/>
    <property type="project" value="TreeGrafter"/>
</dbReference>
<reference evidence="11 12" key="1">
    <citation type="submission" date="2016-03" db="EMBL/GenBank/DDBJ databases">
        <title>Genome sequence of Mycoplasma gallinarum strain Mgn_IPT.</title>
        <authorList>
            <person name="Yacoub E."/>
            <person name="Sirand-Pugnet P."/>
            <person name="Barre A."/>
            <person name="Maurier F."/>
            <person name="Blanchard A."/>
            <person name="Ben Abdelmoumen B.M."/>
        </authorList>
    </citation>
    <scope>NUCLEOTIDE SEQUENCE [LARGE SCALE GENOMIC DNA]</scope>
    <source>
        <strain evidence="11 12">Mgn_IPT</strain>
    </source>
</reference>
<evidence type="ECO:0000256" key="4">
    <source>
        <dbReference type="ARBA" id="ARBA00022741"/>
    </source>
</evidence>
<dbReference type="Proteomes" id="UP000076983">
    <property type="component" value="Unassembled WGS sequence"/>
</dbReference>
<dbReference type="PATRIC" id="fig|29557.3.peg.632"/>
<dbReference type="SMART" id="SM00382">
    <property type="entry name" value="AAA"/>
    <property type="match status" value="1"/>
</dbReference>
<feature type="domain" description="ABC transmembrane type-1" evidence="10">
    <location>
        <begin position="29"/>
        <end position="327"/>
    </location>
</feature>
<evidence type="ECO:0000256" key="1">
    <source>
        <dbReference type="ARBA" id="ARBA00004651"/>
    </source>
</evidence>
<keyword evidence="5" id="KW-0067">ATP-binding</keyword>
<dbReference type="Gene3D" id="3.40.50.300">
    <property type="entry name" value="P-loop containing nucleotide triphosphate hydrolases"/>
    <property type="match status" value="1"/>
</dbReference>
<dbReference type="InterPro" id="IPR003439">
    <property type="entry name" value="ABC_transporter-like_ATP-bd"/>
</dbReference>